<keyword evidence="9" id="KW-0175">Coiled coil</keyword>
<keyword evidence="6" id="KW-0112">Calmodulin-binding</keyword>
<dbReference type="Proteomes" id="UP001419268">
    <property type="component" value="Unassembled WGS sequence"/>
</dbReference>
<dbReference type="SMART" id="SM01076">
    <property type="entry name" value="CG-1"/>
    <property type="match status" value="1"/>
</dbReference>
<dbReference type="InterPro" id="IPR002110">
    <property type="entry name" value="Ankyrin_rpt"/>
</dbReference>
<dbReference type="SUPFAM" id="SSF48403">
    <property type="entry name" value="Ankyrin repeat"/>
    <property type="match status" value="1"/>
</dbReference>
<dbReference type="EMBL" id="JBBNAG010000008">
    <property type="protein sequence ID" value="KAK9111025.1"/>
    <property type="molecule type" value="Genomic_DNA"/>
</dbReference>
<dbReference type="SMART" id="SM00015">
    <property type="entry name" value="IQ"/>
    <property type="match status" value="2"/>
</dbReference>
<dbReference type="GO" id="GO:0009409">
    <property type="term" value="P:response to cold"/>
    <property type="evidence" value="ECO:0007669"/>
    <property type="project" value="UniProtKB-ARBA"/>
</dbReference>
<dbReference type="Pfam" id="PF00612">
    <property type="entry name" value="IQ"/>
    <property type="match status" value="2"/>
</dbReference>
<dbReference type="SUPFAM" id="SSF81296">
    <property type="entry name" value="E set domains"/>
    <property type="match status" value="1"/>
</dbReference>
<keyword evidence="8 14" id="KW-0040">ANK repeat</keyword>
<organism evidence="17 18">
    <name type="scientific">Stephania cephalantha</name>
    <dbReference type="NCBI Taxonomy" id="152367"/>
    <lineage>
        <taxon>Eukaryota</taxon>
        <taxon>Viridiplantae</taxon>
        <taxon>Streptophyta</taxon>
        <taxon>Embryophyta</taxon>
        <taxon>Tracheophyta</taxon>
        <taxon>Spermatophyta</taxon>
        <taxon>Magnoliopsida</taxon>
        <taxon>Ranunculales</taxon>
        <taxon>Menispermaceae</taxon>
        <taxon>Menispermoideae</taxon>
        <taxon>Cissampelideae</taxon>
        <taxon>Stephania</taxon>
    </lineage>
</organism>
<dbReference type="InterPro" id="IPR005559">
    <property type="entry name" value="CG-1_dom"/>
</dbReference>
<feature type="region of interest" description="Disordered" evidence="15">
    <location>
        <begin position="146"/>
        <end position="202"/>
    </location>
</feature>
<evidence type="ECO:0000256" key="14">
    <source>
        <dbReference type="PROSITE-ProRule" id="PRU00023"/>
    </source>
</evidence>
<evidence type="ECO:0000313" key="17">
    <source>
        <dbReference type="EMBL" id="KAK9111025.1"/>
    </source>
</evidence>
<dbReference type="PROSITE" id="PS50088">
    <property type="entry name" value="ANK_REPEAT"/>
    <property type="match status" value="1"/>
</dbReference>
<proteinExistence type="inferred from homology"/>
<dbReference type="FunFam" id="2.60.40.10:FF:000314">
    <property type="entry name" value="Calmodulin-binding transcription activator 2"/>
    <property type="match status" value="1"/>
</dbReference>
<comment type="similarity">
    <text evidence="2">Belongs to the CAMTA family.</text>
</comment>
<keyword evidence="4" id="KW-0677">Repeat</keyword>
<dbReference type="PROSITE" id="PS50297">
    <property type="entry name" value="ANK_REP_REGION"/>
    <property type="match status" value="1"/>
</dbReference>
<dbReference type="PROSITE" id="PS50096">
    <property type="entry name" value="IQ"/>
    <property type="match status" value="2"/>
</dbReference>
<dbReference type="Gene3D" id="2.60.40.10">
    <property type="entry name" value="Immunoglobulins"/>
    <property type="match status" value="1"/>
</dbReference>
<dbReference type="SUPFAM" id="SSF52540">
    <property type="entry name" value="P-loop containing nucleoside triphosphate hydrolases"/>
    <property type="match status" value="1"/>
</dbReference>
<feature type="compositionally biased region" description="Low complexity" evidence="15">
    <location>
        <begin position="151"/>
        <end position="163"/>
    </location>
</feature>
<keyword evidence="18" id="KW-1185">Reference proteome</keyword>
<keyword evidence="3" id="KW-0597">Phosphoprotein</keyword>
<keyword evidence="7" id="KW-0805">Transcription regulation</keyword>
<evidence type="ECO:0000256" key="9">
    <source>
        <dbReference type="ARBA" id="ARBA00023054"/>
    </source>
</evidence>
<evidence type="ECO:0000259" key="16">
    <source>
        <dbReference type="PROSITE" id="PS51437"/>
    </source>
</evidence>
<evidence type="ECO:0000256" key="15">
    <source>
        <dbReference type="SAM" id="MobiDB-lite"/>
    </source>
</evidence>
<dbReference type="Pfam" id="PF12796">
    <property type="entry name" value="Ank_2"/>
    <property type="match status" value="1"/>
</dbReference>
<protein>
    <recommendedName>
        <fullName evidence="16">CG-1 domain-containing protein</fullName>
    </recommendedName>
</protein>
<dbReference type="Gene3D" id="1.20.5.190">
    <property type="match status" value="1"/>
</dbReference>
<evidence type="ECO:0000256" key="10">
    <source>
        <dbReference type="ARBA" id="ARBA00023125"/>
    </source>
</evidence>
<keyword evidence="13" id="KW-0539">Nucleus</keyword>
<evidence type="ECO:0000313" key="18">
    <source>
        <dbReference type="Proteomes" id="UP001419268"/>
    </source>
</evidence>
<evidence type="ECO:0000256" key="6">
    <source>
        <dbReference type="ARBA" id="ARBA00022860"/>
    </source>
</evidence>
<dbReference type="FunFam" id="1.20.5.190:FF:000003">
    <property type="entry name" value="Calmodulin-binding transcription activator 2"/>
    <property type="match status" value="1"/>
</dbReference>
<keyword evidence="10" id="KW-0238">DNA-binding</keyword>
<reference evidence="17 18" key="1">
    <citation type="submission" date="2024-01" db="EMBL/GenBank/DDBJ databases">
        <title>Genome assemblies of Stephania.</title>
        <authorList>
            <person name="Yang L."/>
        </authorList>
    </citation>
    <scope>NUCLEOTIDE SEQUENCE [LARGE SCALE GENOMIC DNA]</scope>
    <source>
        <strain evidence="17">JXDWG</strain>
        <tissue evidence="17">Leaf</tissue>
    </source>
</reference>
<comment type="subcellular location">
    <subcellularLocation>
        <location evidence="1">Nucleus</location>
    </subcellularLocation>
</comment>
<feature type="repeat" description="ANK" evidence="14">
    <location>
        <begin position="755"/>
        <end position="787"/>
    </location>
</feature>
<dbReference type="GO" id="GO:0003712">
    <property type="term" value="F:transcription coregulator activity"/>
    <property type="evidence" value="ECO:0007669"/>
    <property type="project" value="TreeGrafter"/>
</dbReference>
<name>A0AAP0NM98_9MAGN</name>
<dbReference type="GO" id="GO:0003690">
    <property type="term" value="F:double-stranded DNA binding"/>
    <property type="evidence" value="ECO:0007669"/>
    <property type="project" value="TreeGrafter"/>
</dbReference>
<dbReference type="GO" id="GO:0005516">
    <property type="term" value="F:calmodulin binding"/>
    <property type="evidence" value="ECO:0007669"/>
    <property type="project" value="UniProtKB-KW"/>
</dbReference>
<evidence type="ECO:0000256" key="4">
    <source>
        <dbReference type="ARBA" id="ARBA00022737"/>
    </source>
</evidence>
<evidence type="ECO:0000256" key="7">
    <source>
        <dbReference type="ARBA" id="ARBA00023015"/>
    </source>
</evidence>
<dbReference type="Gene3D" id="1.25.40.20">
    <property type="entry name" value="Ankyrin repeat-containing domain"/>
    <property type="match status" value="1"/>
</dbReference>
<evidence type="ECO:0000256" key="3">
    <source>
        <dbReference type="ARBA" id="ARBA00022553"/>
    </source>
</evidence>
<dbReference type="SMART" id="SM00248">
    <property type="entry name" value="ANK"/>
    <property type="match status" value="2"/>
</dbReference>
<dbReference type="AlphaFoldDB" id="A0AAP0NM98"/>
<keyword evidence="5" id="KW-0106">Calcium</keyword>
<dbReference type="InterPro" id="IPR036770">
    <property type="entry name" value="Ankyrin_rpt-contain_sf"/>
</dbReference>
<evidence type="ECO:0000256" key="12">
    <source>
        <dbReference type="ARBA" id="ARBA00023163"/>
    </source>
</evidence>
<dbReference type="GO" id="GO:0006357">
    <property type="term" value="P:regulation of transcription by RNA polymerase II"/>
    <property type="evidence" value="ECO:0007669"/>
    <property type="project" value="TreeGrafter"/>
</dbReference>
<dbReference type="InterPro" id="IPR014756">
    <property type="entry name" value="Ig_E-set"/>
</dbReference>
<feature type="compositionally biased region" description="Polar residues" evidence="15">
    <location>
        <begin position="164"/>
        <end position="188"/>
    </location>
</feature>
<dbReference type="PROSITE" id="PS51437">
    <property type="entry name" value="CG_1"/>
    <property type="match status" value="1"/>
</dbReference>
<dbReference type="InterPro" id="IPR002909">
    <property type="entry name" value="IPT_dom"/>
</dbReference>
<feature type="domain" description="CG-1" evidence="16">
    <location>
        <begin position="15"/>
        <end position="141"/>
    </location>
</feature>
<evidence type="ECO:0000256" key="2">
    <source>
        <dbReference type="ARBA" id="ARBA00008267"/>
    </source>
</evidence>
<evidence type="ECO:0000256" key="11">
    <source>
        <dbReference type="ARBA" id="ARBA00023159"/>
    </source>
</evidence>
<evidence type="ECO:0000256" key="13">
    <source>
        <dbReference type="ARBA" id="ARBA00023242"/>
    </source>
</evidence>
<dbReference type="InterPro" id="IPR000048">
    <property type="entry name" value="IQ_motif_EF-hand-BS"/>
</dbReference>
<keyword evidence="11" id="KW-0010">Activator</keyword>
<keyword evidence="12" id="KW-0804">Transcription</keyword>
<evidence type="ECO:0000256" key="5">
    <source>
        <dbReference type="ARBA" id="ARBA00022837"/>
    </source>
</evidence>
<comment type="caution">
    <text evidence="17">The sequence shown here is derived from an EMBL/GenBank/DDBJ whole genome shotgun (WGS) entry which is preliminary data.</text>
</comment>
<dbReference type="Pfam" id="PF01833">
    <property type="entry name" value="TIG"/>
    <property type="match status" value="1"/>
</dbReference>
<dbReference type="InterPro" id="IPR013783">
    <property type="entry name" value="Ig-like_fold"/>
</dbReference>
<dbReference type="GO" id="GO:0005634">
    <property type="term" value="C:nucleus"/>
    <property type="evidence" value="ECO:0007669"/>
    <property type="project" value="UniProtKB-SubCell"/>
</dbReference>
<dbReference type="PANTHER" id="PTHR23335:SF29">
    <property type="entry name" value="CALMODULIN-BINDING TRANSCRIPTION ACTIVATOR 1"/>
    <property type="match status" value="1"/>
</dbReference>
<sequence length="1104" mass="124028">MAESRRYALGNQLDIEQILLEAQTRWLRPAEICEILRNYRQFRIAPEPPNKPPSGSLFLFDRKVLRYFRKDGHNWRKKKDGKTVKEAHERLKAGSIDVLHCYYAHGEENENFQRRSYWMLEEDYMHIVLVHYREVKSNKMNFGRARDTEEASSASQMSSPASSNILSSQNHVLSQSTDTMSLSSVQTSEYEDAESADNCQASSRYQSFPELHQPEDRAVASDLDSGIFNAFYSPYVNNQYYPVKQQQVSSGLNFVSLNDKNQAKDNNDHALGLSFGPRKEVGLTSQEETFEHCTLGMPRGPHRLSICSTEPMATSSAPRAESVEPWQHFADAFGVKDIMGSRLQEKWQVASDSNLSHLSKWQVDQKLYSDLACEVSANIEEQKTHRTDLHHIPDPSWGHLDLDNGQLVQDDLQIKLSDGGGLHLKSGSEENLGGNVNYSFAEKQTLVDETKAEGLKKLDSFNLWMSRELGEVAESHVQSRSVDYWDAFDGETAVNSSISPQSHLDAYLLSPSLSQEQLFSIIDFSPTWAYMNSETKILITGAFLRSQQDIANCQWSCMFGEVEVPLEVLSDGVLRCHAPKHAAGRVPFYITCSNRLACSEVREFEFRVGHVEDLDMTDLSSDDANDMLLHIRLGKLLSLGPVNQLIASTEIKKSDICSKISSLLKENDDDWSQMMKLSSEKELSPSKLKEQLLQKILKDKLHTWLLHKVNEDGKGPNMWDEEGQGVIHLAAALGYDWAIAPTVAAGVSINFRDVNGWTALHWAAFCGRERTVGALISLGAAPGLVTDPSPQFPAGRTPAELASSSGHKGIAGYLAEISLVTHLDTLTLKDANSNDAPETSMANTVRTVSERIATQTDNSGSPDLSLKDSLTAVSNASLAAARIHQVFRVQSFQKKQLVEYGDEKFGMSDERALSLISIKSQRPGQHDEPVAAAIRIQNKFRGWKGRKEFMILRQRVVKIQAHVRGHQVRKHYRKIIWSVGIVEKAILRWRRKGCGLRGFRPGALIEGTSRQSGPSNDDDYDFLKEGRKQTEERFQKALARVKSMVQYPEARDQYRRIINVVTEFQETQVIRDRALDSEQQTGDVDDLIDFDALLGDDTFMSTAG</sequence>
<dbReference type="Pfam" id="PF03859">
    <property type="entry name" value="CG-1"/>
    <property type="match status" value="1"/>
</dbReference>
<accession>A0AAP0NM98</accession>
<evidence type="ECO:0000256" key="8">
    <source>
        <dbReference type="ARBA" id="ARBA00023043"/>
    </source>
</evidence>
<gene>
    <name evidence="17" type="ORF">Scep_018544</name>
</gene>
<dbReference type="InterPro" id="IPR027417">
    <property type="entry name" value="P-loop_NTPase"/>
</dbReference>
<dbReference type="PANTHER" id="PTHR23335">
    <property type="entry name" value="CALMODULIN-BINDING TRANSCRIPTION ACTIVATOR CAMTA"/>
    <property type="match status" value="1"/>
</dbReference>
<evidence type="ECO:0000256" key="1">
    <source>
        <dbReference type="ARBA" id="ARBA00004123"/>
    </source>
</evidence>